<dbReference type="CDD" id="cd07105">
    <property type="entry name" value="ALDH_SaliADH"/>
    <property type="match status" value="1"/>
</dbReference>
<dbReference type="RefSeq" id="WP_210209005.1">
    <property type="nucleotide sequence ID" value="NZ_QNRK01000029.1"/>
</dbReference>
<dbReference type="Proteomes" id="UP000253529">
    <property type="component" value="Unassembled WGS sequence"/>
</dbReference>
<evidence type="ECO:0000256" key="3">
    <source>
        <dbReference type="ARBA" id="ARBA00023027"/>
    </source>
</evidence>
<dbReference type="PROSITE" id="PS00687">
    <property type="entry name" value="ALDEHYDE_DEHYDR_GLU"/>
    <property type="match status" value="1"/>
</dbReference>
<dbReference type="InterPro" id="IPR015590">
    <property type="entry name" value="Aldehyde_DH_dom"/>
</dbReference>
<dbReference type="InterPro" id="IPR016162">
    <property type="entry name" value="Ald_DH_N"/>
</dbReference>
<dbReference type="InterPro" id="IPR029510">
    <property type="entry name" value="Ald_DH_CS_GLU"/>
</dbReference>
<dbReference type="Gene3D" id="3.40.309.10">
    <property type="entry name" value="Aldehyde Dehydrogenase, Chain A, domain 2"/>
    <property type="match status" value="1"/>
</dbReference>
<gene>
    <name evidence="7" type="ORF">DFR50_12931</name>
</gene>
<dbReference type="FunFam" id="3.40.309.10:FF:000010">
    <property type="entry name" value="Gamma-aminobutyraldehyde dehydrogenase"/>
    <property type="match status" value="1"/>
</dbReference>
<dbReference type="EMBL" id="QNRK01000029">
    <property type="protein sequence ID" value="RBP07101.1"/>
    <property type="molecule type" value="Genomic_DNA"/>
</dbReference>
<organism evidence="7 8">
    <name type="scientific">Roseiarcus fermentans</name>
    <dbReference type="NCBI Taxonomy" id="1473586"/>
    <lineage>
        <taxon>Bacteria</taxon>
        <taxon>Pseudomonadati</taxon>
        <taxon>Pseudomonadota</taxon>
        <taxon>Alphaproteobacteria</taxon>
        <taxon>Hyphomicrobiales</taxon>
        <taxon>Roseiarcaceae</taxon>
        <taxon>Roseiarcus</taxon>
    </lineage>
</organism>
<dbReference type="PANTHER" id="PTHR42986:SF1">
    <property type="entry name" value="BENZALDEHYDE DEHYDROGENASE YFMT"/>
    <property type="match status" value="1"/>
</dbReference>
<reference evidence="7 8" key="1">
    <citation type="submission" date="2018-06" db="EMBL/GenBank/DDBJ databases">
        <title>Genomic Encyclopedia of Type Strains, Phase IV (KMG-IV): sequencing the most valuable type-strain genomes for metagenomic binning, comparative biology and taxonomic classification.</title>
        <authorList>
            <person name="Goeker M."/>
        </authorList>
    </citation>
    <scope>NUCLEOTIDE SEQUENCE [LARGE SCALE GENOMIC DNA]</scope>
    <source>
        <strain evidence="7 8">DSM 24875</strain>
    </source>
</reference>
<comment type="caution">
    <text evidence="7">The sequence shown here is derived from an EMBL/GenBank/DDBJ whole genome shotgun (WGS) entry which is preliminary data.</text>
</comment>
<dbReference type="InterPro" id="IPR016161">
    <property type="entry name" value="Ald_DH/histidinol_DH"/>
</dbReference>
<evidence type="ECO:0000256" key="5">
    <source>
        <dbReference type="RuleBase" id="RU003345"/>
    </source>
</evidence>
<evidence type="ECO:0000256" key="1">
    <source>
        <dbReference type="ARBA" id="ARBA00009986"/>
    </source>
</evidence>
<proteinExistence type="inferred from homology"/>
<comment type="similarity">
    <text evidence="1 5">Belongs to the aldehyde dehydrogenase family.</text>
</comment>
<keyword evidence="3" id="KW-0520">NAD</keyword>
<dbReference type="AlphaFoldDB" id="A0A366EXH9"/>
<protein>
    <submittedName>
        <fullName evidence="7">Acyl-CoA reductase-like NAD-dependent aldehyde dehydrogenase</fullName>
    </submittedName>
</protein>
<keyword evidence="8" id="KW-1185">Reference proteome</keyword>
<dbReference type="Pfam" id="PF00171">
    <property type="entry name" value="Aldedh"/>
    <property type="match status" value="1"/>
</dbReference>
<sequence>MRRRGFPPPRTREVALFEVGLLVHGRELPSSDGAVYERLNPVTGERATRAAAASIADANAAAASAASAFPRWSGLGPGERRARLSAAAAELDRRGDDFCEAMAEETGATEAWGRFNVALAATMLREAAAMTTAITGEIIPSDKPGVIAMALREPVGVVLGLAPWNAPVILGVRAAAMPLACGNTVVLKGSEICPRTHRLIGEVFHAAGCGEGVVNVVSNAPADAARIVEALIAHPTIRRVNFTGSTRVGRQVAELAARHLKPVLLELGGKAPLLVLDDADLDDAVAAAAFGAFMNQGQICMATERLIADESIADEFARRLAAKAATLLAGDPRKAKAPLGALVGLEAVERVNALIRDAVSKGAHLLVGGPATGVLMDATVLDHVTPAMRVYSEESFGPVVAIVRVSGVDEAVRVANDTEYGLSAAVFGRDVGRALAVARRIDSGICHVNGPTVHDEAQMPFGGVKASGYGRFGGAAAIHEFTELRWITLNSGKARYPI</sequence>
<evidence type="ECO:0000256" key="4">
    <source>
        <dbReference type="PROSITE-ProRule" id="PRU10007"/>
    </source>
</evidence>
<keyword evidence="2 5" id="KW-0560">Oxidoreductase</keyword>
<feature type="active site" evidence="4">
    <location>
        <position position="266"/>
    </location>
</feature>
<dbReference type="Gene3D" id="3.40.605.10">
    <property type="entry name" value="Aldehyde Dehydrogenase, Chain A, domain 1"/>
    <property type="match status" value="1"/>
</dbReference>
<evidence type="ECO:0000313" key="7">
    <source>
        <dbReference type="EMBL" id="RBP07101.1"/>
    </source>
</evidence>
<dbReference type="InterPro" id="IPR016163">
    <property type="entry name" value="Ald_DH_C"/>
</dbReference>
<evidence type="ECO:0000313" key="8">
    <source>
        <dbReference type="Proteomes" id="UP000253529"/>
    </source>
</evidence>
<evidence type="ECO:0000259" key="6">
    <source>
        <dbReference type="Pfam" id="PF00171"/>
    </source>
</evidence>
<dbReference type="PANTHER" id="PTHR42986">
    <property type="entry name" value="BENZALDEHYDE DEHYDROGENASE YFMT"/>
    <property type="match status" value="1"/>
</dbReference>
<evidence type="ECO:0000256" key="2">
    <source>
        <dbReference type="ARBA" id="ARBA00023002"/>
    </source>
</evidence>
<feature type="domain" description="Aldehyde dehydrogenase" evidence="6">
    <location>
        <begin position="34"/>
        <end position="487"/>
    </location>
</feature>
<dbReference type="SUPFAM" id="SSF53720">
    <property type="entry name" value="ALDH-like"/>
    <property type="match status" value="1"/>
</dbReference>
<name>A0A366EXH9_9HYPH</name>
<dbReference type="GO" id="GO:0016620">
    <property type="term" value="F:oxidoreductase activity, acting on the aldehyde or oxo group of donors, NAD or NADP as acceptor"/>
    <property type="evidence" value="ECO:0007669"/>
    <property type="project" value="InterPro"/>
</dbReference>
<accession>A0A366EXH9</accession>
<dbReference type="PROSITE" id="PS00070">
    <property type="entry name" value="ALDEHYDE_DEHYDR_CYS"/>
    <property type="match status" value="1"/>
</dbReference>
<dbReference type="InterPro" id="IPR016160">
    <property type="entry name" value="Ald_DH_CS_CYS"/>
</dbReference>